<protein>
    <submittedName>
        <fullName evidence="1">Uncharacterized protein</fullName>
    </submittedName>
</protein>
<reference evidence="1" key="1">
    <citation type="submission" date="2014-11" db="EMBL/GenBank/DDBJ databases">
        <authorList>
            <person name="Amaro Gonzalez C."/>
        </authorList>
    </citation>
    <scope>NUCLEOTIDE SEQUENCE</scope>
</reference>
<proteinExistence type="predicted"/>
<organism evidence="1">
    <name type="scientific">Anguilla anguilla</name>
    <name type="common">European freshwater eel</name>
    <name type="synonym">Muraena anguilla</name>
    <dbReference type="NCBI Taxonomy" id="7936"/>
    <lineage>
        <taxon>Eukaryota</taxon>
        <taxon>Metazoa</taxon>
        <taxon>Chordata</taxon>
        <taxon>Craniata</taxon>
        <taxon>Vertebrata</taxon>
        <taxon>Euteleostomi</taxon>
        <taxon>Actinopterygii</taxon>
        <taxon>Neopterygii</taxon>
        <taxon>Teleostei</taxon>
        <taxon>Anguilliformes</taxon>
        <taxon>Anguillidae</taxon>
        <taxon>Anguilla</taxon>
    </lineage>
</organism>
<accession>A0A0E9UMT3</accession>
<name>A0A0E9UMT3_ANGAN</name>
<reference evidence="1" key="2">
    <citation type="journal article" date="2015" name="Fish Shellfish Immunol.">
        <title>Early steps in the European eel (Anguilla anguilla)-Vibrio vulnificus interaction in the gills: Role of the RtxA13 toxin.</title>
        <authorList>
            <person name="Callol A."/>
            <person name="Pajuelo D."/>
            <person name="Ebbesson L."/>
            <person name="Teles M."/>
            <person name="MacKenzie S."/>
            <person name="Amaro C."/>
        </authorList>
    </citation>
    <scope>NUCLEOTIDE SEQUENCE</scope>
</reference>
<dbReference type="AlphaFoldDB" id="A0A0E9UMT3"/>
<sequence length="67" mass="7580">MSCPPICPYYHQLLSLCSISTLSCSGWGSFLLSEHFGLYLDQFHHDFYCVCGLPIFNGVMETQTKIV</sequence>
<dbReference type="EMBL" id="GBXM01042032">
    <property type="protein sequence ID" value="JAH66545.1"/>
    <property type="molecule type" value="Transcribed_RNA"/>
</dbReference>
<evidence type="ECO:0000313" key="1">
    <source>
        <dbReference type="EMBL" id="JAH66545.1"/>
    </source>
</evidence>